<keyword evidence="2" id="KW-1185">Reference proteome</keyword>
<reference evidence="1 2" key="1">
    <citation type="journal article" date="2019" name="Int. J. Syst. Evol. Microbiol.">
        <title>The Global Catalogue of Microorganisms (GCM) 10K type strain sequencing project: providing services to taxonomists for standard genome sequencing and annotation.</title>
        <authorList>
            <consortium name="The Broad Institute Genomics Platform"/>
            <consortium name="The Broad Institute Genome Sequencing Center for Infectious Disease"/>
            <person name="Wu L."/>
            <person name="Ma J."/>
        </authorList>
    </citation>
    <scope>NUCLEOTIDE SEQUENCE [LARGE SCALE GENOMIC DNA]</scope>
    <source>
        <strain evidence="1 2">JCM 7356</strain>
    </source>
</reference>
<comment type="caution">
    <text evidence="1">The sequence shown here is derived from an EMBL/GenBank/DDBJ whole genome shotgun (WGS) entry which is preliminary data.</text>
</comment>
<sequence>MTTIKVRAEVRDELARLAADDLGGVTLNAALEHLLTEHRKARILAAYACLEADPKAWADYGSELDEWDAVAGDGLGGEA</sequence>
<gene>
    <name evidence="1" type="ORF">GCM10010430_81350</name>
</gene>
<name>A0ABN3F3G8_9ACTN</name>
<protein>
    <recommendedName>
        <fullName evidence="3">Toxin-antitoxin system protein</fullName>
    </recommendedName>
</protein>
<dbReference type="Proteomes" id="UP001500305">
    <property type="component" value="Unassembled WGS sequence"/>
</dbReference>
<evidence type="ECO:0000313" key="1">
    <source>
        <dbReference type="EMBL" id="GAA2284085.1"/>
    </source>
</evidence>
<accession>A0ABN3F3G8</accession>
<evidence type="ECO:0008006" key="3">
    <source>
        <dbReference type="Google" id="ProtNLM"/>
    </source>
</evidence>
<organism evidence="1 2">
    <name type="scientific">Kitasatospora cystarginea</name>
    <dbReference type="NCBI Taxonomy" id="58350"/>
    <lineage>
        <taxon>Bacteria</taxon>
        <taxon>Bacillati</taxon>
        <taxon>Actinomycetota</taxon>
        <taxon>Actinomycetes</taxon>
        <taxon>Kitasatosporales</taxon>
        <taxon>Streptomycetaceae</taxon>
        <taxon>Kitasatospora</taxon>
    </lineage>
</organism>
<evidence type="ECO:0000313" key="2">
    <source>
        <dbReference type="Proteomes" id="UP001500305"/>
    </source>
</evidence>
<dbReference type="EMBL" id="BAAATR010000139">
    <property type="protein sequence ID" value="GAA2284085.1"/>
    <property type="molecule type" value="Genomic_DNA"/>
</dbReference>
<proteinExistence type="predicted"/>